<proteinExistence type="predicted"/>
<protein>
    <submittedName>
        <fullName evidence="1">Uncharacterized protein</fullName>
    </submittedName>
</protein>
<evidence type="ECO:0000313" key="1">
    <source>
        <dbReference type="EMBL" id="MFL9927294.1"/>
    </source>
</evidence>
<evidence type="ECO:0000313" key="2">
    <source>
        <dbReference type="Proteomes" id="UP001629246"/>
    </source>
</evidence>
<gene>
    <name evidence="1" type="ORF">PQR62_23680</name>
</gene>
<dbReference type="RefSeq" id="WP_408160534.1">
    <property type="nucleotide sequence ID" value="NZ_JAQQFM010000013.1"/>
</dbReference>
<keyword evidence="2" id="KW-1185">Reference proteome</keyword>
<dbReference type="EMBL" id="JAQQFM010000013">
    <property type="protein sequence ID" value="MFL9927294.1"/>
    <property type="molecule type" value="Genomic_DNA"/>
</dbReference>
<accession>A0ABW9AFL2</accession>
<sequence length="118" mass="13551">MAKPPHEAIVLSQLEQIFQLLWHSDGNHVDHVQPQTCIPMNRIEIPAKLRNKLGSEMGDGIHWIDVKLHSGRTLKNLMVLDGKEIVFSQFKSGSDCGSSFSSHDIFLIRRQSIFPFWW</sequence>
<reference evidence="1 2" key="1">
    <citation type="journal article" date="2024" name="Chem. Sci.">
        <title>Discovery of megapolipeptins by genome mining of a Burkholderiales bacteria collection.</title>
        <authorList>
            <person name="Paulo B.S."/>
            <person name="Recchia M.J.J."/>
            <person name="Lee S."/>
            <person name="Fergusson C.H."/>
            <person name="Romanowski S.B."/>
            <person name="Hernandez A."/>
            <person name="Krull N."/>
            <person name="Liu D.Y."/>
            <person name="Cavanagh H."/>
            <person name="Bos A."/>
            <person name="Gray C.A."/>
            <person name="Murphy B.T."/>
            <person name="Linington R.G."/>
            <person name="Eustaquio A.S."/>
        </authorList>
    </citation>
    <scope>NUCLEOTIDE SEQUENCE [LARGE SCALE GENOMIC DNA]</scope>
    <source>
        <strain evidence="1 2">RL21-008-BIB-A</strain>
    </source>
</reference>
<comment type="caution">
    <text evidence="1">The sequence shown here is derived from an EMBL/GenBank/DDBJ whole genome shotgun (WGS) entry which is preliminary data.</text>
</comment>
<dbReference type="Proteomes" id="UP001629246">
    <property type="component" value="Unassembled WGS sequence"/>
</dbReference>
<organism evidence="1 2">
    <name type="scientific">Herbaspirillum lusitanum</name>
    <dbReference type="NCBI Taxonomy" id="213312"/>
    <lineage>
        <taxon>Bacteria</taxon>
        <taxon>Pseudomonadati</taxon>
        <taxon>Pseudomonadota</taxon>
        <taxon>Betaproteobacteria</taxon>
        <taxon>Burkholderiales</taxon>
        <taxon>Oxalobacteraceae</taxon>
        <taxon>Herbaspirillum</taxon>
    </lineage>
</organism>
<name>A0ABW9AFL2_9BURK</name>